<gene>
    <name evidence="6" type="ORF">MNOR_LOCUS21837</name>
</gene>
<dbReference type="SUPFAM" id="SSF103473">
    <property type="entry name" value="MFS general substrate transporter"/>
    <property type="match status" value="1"/>
</dbReference>
<dbReference type="InterPro" id="IPR049680">
    <property type="entry name" value="FLVCR1-2_SLC49-like"/>
</dbReference>
<keyword evidence="3 5" id="KW-1133">Transmembrane helix</keyword>
<dbReference type="InterPro" id="IPR036259">
    <property type="entry name" value="MFS_trans_sf"/>
</dbReference>
<dbReference type="Proteomes" id="UP001497623">
    <property type="component" value="Unassembled WGS sequence"/>
</dbReference>
<feature type="transmembrane region" description="Helical" evidence="5">
    <location>
        <begin position="348"/>
        <end position="370"/>
    </location>
</feature>
<organism evidence="6 7">
    <name type="scientific">Meganyctiphanes norvegica</name>
    <name type="common">Northern krill</name>
    <name type="synonym">Thysanopoda norvegica</name>
    <dbReference type="NCBI Taxonomy" id="48144"/>
    <lineage>
        <taxon>Eukaryota</taxon>
        <taxon>Metazoa</taxon>
        <taxon>Ecdysozoa</taxon>
        <taxon>Arthropoda</taxon>
        <taxon>Crustacea</taxon>
        <taxon>Multicrustacea</taxon>
        <taxon>Malacostraca</taxon>
        <taxon>Eumalacostraca</taxon>
        <taxon>Eucarida</taxon>
        <taxon>Euphausiacea</taxon>
        <taxon>Euphausiidae</taxon>
        <taxon>Meganyctiphanes</taxon>
    </lineage>
</organism>
<name>A0AAV2R8I0_MEGNR</name>
<evidence type="ECO:0000313" key="7">
    <source>
        <dbReference type="Proteomes" id="UP001497623"/>
    </source>
</evidence>
<dbReference type="Gene3D" id="1.20.1250.20">
    <property type="entry name" value="MFS general substrate transporter like domains"/>
    <property type="match status" value="1"/>
</dbReference>
<dbReference type="PANTHER" id="PTHR10924">
    <property type="entry name" value="MAJOR FACILITATOR SUPERFAMILY PROTEIN-RELATED"/>
    <property type="match status" value="1"/>
</dbReference>
<feature type="transmembrane region" description="Helical" evidence="5">
    <location>
        <begin position="439"/>
        <end position="459"/>
    </location>
</feature>
<feature type="transmembrane region" description="Helical" evidence="5">
    <location>
        <begin position="411"/>
        <end position="433"/>
    </location>
</feature>
<feature type="transmembrane region" description="Helical" evidence="5">
    <location>
        <begin position="376"/>
        <end position="399"/>
    </location>
</feature>
<feature type="transmembrane region" description="Helical" evidence="5">
    <location>
        <begin position="318"/>
        <end position="336"/>
    </location>
</feature>
<evidence type="ECO:0000256" key="1">
    <source>
        <dbReference type="ARBA" id="ARBA00004141"/>
    </source>
</evidence>
<feature type="transmembrane region" description="Helical" evidence="5">
    <location>
        <begin position="157"/>
        <end position="176"/>
    </location>
</feature>
<comment type="subcellular location">
    <subcellularLocation>
        <location evidence="1">Membrane</location>
        <topology evidence="1">Multi-pass membrane protein</topology>
    </subcellularLocation>
</comment>
<feature type="transmembrane region" description="Helical" evidence="5">
    <location>
        <begin position="126"/>
        <end position="145"/>
    </location>
</feature>
<evidence type="ECO:0000256" key="4">
    <source>
        <dbReference type="ARBA" id="ARBA00023136"/>
    </source>
</evidence>
<feature type="transmembrane region" description="Helical" evidence="5">
    <location>
        <begin position="280"/>
        <end position="298"/>
    </location>
</feature>
<feature type="non-terminal residue" evidence="6">
    <location>
        <position position="479"/>
    </location>
</feature>
<keyword evidence="7" id="KW-1185">Reference proteome</keyword>
<feature type="transmembrane region" description="Helical" evidence="5">
    <location>
        <begin position="97"/>
        <end position="120"/>
    </location>
</feature>
<reference evidence="6 7" key="1">
    <citation type="submission" date="2024-05" db="EMBL/GenBank/DDBJ databases">
        <authorList>
            <person name="Wallberg A."/>
        </authorList>
    </citation>
    <scope>NUCLEOTIDE SEQUENCE [LARGE SCALE GENOMIC DNA]</scope>
</reference>
<proteinExistence type="predicted"/>
<evidence type="ECO:0000256" key="5">
    <source>
        <dbReference type="SAM" id="Phobius"/>
    </source>
</evidence>
<evidence type="ECO:0000256" key="2">
    <source>
        <dbReference type="ARBA" id="ARBA00022692"/>
    </source>
</evidence>
<dbReference type="InterPro" id="IPR011701">
    <property type="entry name" value="MFS"/>
</dbReference>
<evidence type="ECO:0000313" key="6">
    <source>
        <dbReference type="EMBL" id="CAL4119870.1"/>
    </source>
</evidence>
<sequence>MDLIQEQAMMMTQPRPGVGGGGEGGYLNVIQRNPRAARAIPEHRAVHITECISTFWNILVLVSMQDARRHLAQWAAWEEVAFDLMIYFKWASDATSLLPTSSWGGSMFILFIVPMCWLMNTHGLRAGVLTCTLLVAVGTALRCLSAKTGLFTVMSHLCAILVGIAGTLVMAAPPLIAAEWFPPKERTTATAMAQAFNQFGNAGSYMEPLLVRSPEDASSSEIRSDIMRLMYIDAGFAAGLFLVVLIYFPTKPLSPPSVSSTHERLDFKESIKSMILNRDLLLVTLSYGVFLGVPGAWMSVMNFSLQILGIDQDEAMNIGILTIILSALSAMVSARFTDYLYGYVRGTIIILIFLTSAFFYWFFLLVWGSITVTTWQVYVTVVGSNALNFATAPLFFELAVESAYPCSEIMVGGFVTTANNITGLLFLLLFFINWSGYNWVTYVLLATSSLSALPLLFVSEGYSRSRIDRPNLSSPYQPI</sequence>
<feature type="transmembrane region" description="Helical" evidence="5">
    <location>
        <begin position="229"/>
        <end position="248"/>
    </location>
</feature>
<accession>A0AAV2R8I0</accession>
<keyword evidence="2 5" id="KW-0812">Transmembrane</keyword>
<dbReference type="PANTHER" id="PTHR10924:SF27">
    <property type="entry name" value="SOLUTE CARRIER FAMILY 49 MEMBER 4"/>
    <property type="match status" value="1"/>
</dbReference>
<dbReference type="Pfam" id="PF07690">
    <property type="entry name" value="MFS_1"/>
    <property type="match status" value="1"/>
</dbReference>
<dbReference type="AlphaFoldDB" id="A0AAV2R8I0"/>
<protein>
    <submittedName>
        <fullName evidence="6">Uncharacterized protein</fullName>
    </submittedName>
</protein>
<comment type="caution">
    <text evidence="6">The sequence shown here is derived from an EMBL/GenBank/DDBJ whole genome shotgun (WGS) entry which is preliminary data.</text>
</comment>
<keyword evidence="4 5" id="KW-0472">Membrane</keyword>
<dbReference type="GO" id="GO:0022857">
    <property type="term" value="F:transmembrane transporter activity"/>
    <property type="evidence" value="ECO:0007669"/>
    <property type="project" value="InterPro"/>
</dbReference>
<evidence type="ECO:0000256" key="3">
    <source>
        <dbReference type="ARBA" id="ARBA00022989"/>
    </source>
</evidence>
<dbReference type="EMBL" id="CAXKWB010017847">
    <property type="protein sequence ID" value="CAL4119870.1"/>
    <property type="molecule type" value="Genomic_DNA"/>
</dbReference>
<dbReference type="GO" id="GO:0016020">
    <property type="term" value="C:membrane"/>
    <property type="evidence" value="ECO:0007669"/>
    <property type="project" value="UniProtKB-SubCell"/>
</dbReference>